<protein>
    <submittedName>
        <fullName evidence="1">Uncharacterized protein</fullName>
    </submittedName>
</protein>
<evidence type="ECO:0000313" key="1">
    <source>
        <dbReference type="EMBL" id="KYO30207.1"/>
    </source>
</evidence>
<accession>A0A151N0E7</accession>
<reference evidence="1 2" key="1">
    <citation type="journal article" date="2012" name="Genome Biol.">
        <title>Sequencing three crocodilian genomes to illuminate the evolution of archosaurs and amniotes.</title>
        <authorList>
            <person name="St John J.A."/>
            <person name="Braun E.L."/>
            <person name="Isberg S.R."/>
            <person name="Miles L.G."/>
            <person name="Chong A.Y."/>
            <person name="Gongora J."/>
            <person name="Dalzell P."/>
            <person name="Moran C."/>
            <person name="Bed'hom B."/>
            <person name="Abzhanov A."/>
            <person name="Burgess S.C."/>
            <person name="Cooksey A.M."/>
            <person name="Castoe T.A."/>
            <person name="Crawford N.G."/>
            <person name="Densmore L.D."/>
            <person name="Drew J.C."/>
            <person name="Edwards S.V."/>
            <person name="Faircloth B.C."/>
            <person name="Fujita M.K."/>
            <person name="Greenwold M.J."/>
            <person name="Hoffmann F.G."/>
            <person name="Howard J.M."/>
            <person name="Iguchi T."/>
            <person name="Janes D.E."/>
            <person name="Khan S.Y."/>
            <person name="Kohno S."/>
            <person name="de Koning A.J."/>
            <person name="Lance S.L."/>
            <person name="McCarthy F.M."/>
            <person name="McCormack J.E."/>
            <person name="Merchant M.E."/>
            <person name="Peterson D.G."/>
            <person name="Pollock D.D."/>
            <person name="Pourmand N."/>
            <person name="Raney B.J."/>
            <person name="Roessler K.A."/>
            <person name="Sanford J.R."/>
            <person name="Sawyer R.H."/>
            <person name="Schmidt C.J."/>
            <person name="Triplett E.W."/>
            <person name="Tuberville T.D."/>
            <person name="Venegas-Anaya M."/>
            <person name="Howard J.T."/>
            <person name="Jarvis E.D."/>
            <person name="Guillette L.J.Jr."/>
            <person name="Glenn T.C."/>
            <person name="Green R.E."/>
            <person name="Ray D.A."/>
        </authorList>
    </citation>
    <scope>NUCLEOTIDE SEQUENCE [LARGE SCALE GENOMIC DNA]</scope>
    <source>
        <strain evidence="1">KSC_2009_1</strain>
    </source>
</reference>
<comment type="caution">
    <text evidence="1">The sequence shown here is derived from an EMBL/GenBank/DDBJ whole genome shotgun (WGS) entry which is preliminary data.</text>
</comment>
<name>A0A151N0E7_ALLMI</name>
<proteinExistence type="predicted"/>
<organism evidence="1 2">
    <name type="scientific">Alligator mississippiensis</name>
    <name type="common">American alligator</name>
    <dbReference type="NCBI Taxonomy" id="8496"/>
    <lineage>
        <taxon>Eukaryota</taxon>
        <taxon>Metazoa</taxon>
        <taxon>Chordata</taxon>
        <taxon>Craniata</taxon>
        <taxon>Vertebrata</taxon>
        <taxon>Euteleostomi</taxon>
        <taxon>Archelosauria</taxon>
        <taxon>Archosauria</taxon>
        <taxon>Crocodylia</taxon>
        <taxon>Alligatoridae</taxon>
        <taxon>Alligatorinae</taxon>
        <taxon>Alligator</taxon>
    </lineage>
</organism>
<dbReference type="EMBL" id="AKHW03004278">
    <property type="protein sequence ID" value="KYO30207.1"/>
    <property type="molecule type" value="Genomic_DNA"/>
</dbReference>
<gene>
    <name evidence="1" type="ORF">Y1Q_0022434</name>
</gene>
<evidence type="ECO:0000313" key="2">
    <source>
        <dbReference type="Proteomes" id="UP000050525"/>
    </source>
</evidence>
<dbReference type="AlphaFoldDB" id="A0A151N0E7"/>
<keyword evidence="2" id="KW-1185">Reference proteome</keyword>
<sequence length="68" mass="7675">MNSFRTGQSAFNDNIQIFALILHNSIMDILRDYQQFESSWCSGPQQRRANILISGTTLACVPVSNLKL</sequence>
<dbReference type="Proteomes" id="UP000050525">
    <property type="component" value="Unassembled WGS sequence"/>
</dbReference>